<name>A0A5B7JSK3_PORTR</name>
<evidence type="ECO:0000313" key="1">
    <source>
        <dbReference type="EMBL" id="MPC96058.1"/>
    </source>
</evidence>
<evidence type="ECO:0000313" key="2">
    <source>
        <dbReference type="Proteomes" id="UP000324222"/>
    </source>
</evidence>
<reference evidence="1 2" key="1">
    <citation type="submission" date="2019-05" db="EMBL/GenBank/DDBJ databases">
        <title>Another draft genome of Portunus trituberculatus and its Hox gene families provides insights of decapod evolution.</title>
        <authorList>
            <person name="Jeong J.-H."/>
            <person name="Song I."/>
            <person name="Kim S."/>
            <person name="Choi T."/>
            <person name="Kim D."/>
            <person name="Ryu S."/>
            <person name="Kim W."/>
        </authorList>
    </citation>
    <scope>NUCLEOTIDE SEQUENCE [LARGE SCALE GENOMIC DNA]</scope>
    <source>
        <tissue evidence="1">Muscle</tissue>
    </source>
</reference>
<protein>
    <submittedName>
        <fullName evidence="1">Uncharacterized protein</fullName>
    </submittedName>
</protein>
<sequence>MQHKAPLGTLLTGSHVVQCDPRVARYLGVVGTPAPSQISPLNIPLATTGLSSRLPPSPSYPLLLHLLLLLLLLIG</sequence>
<accession>A0A5B7JSK3</accession>
<comment type="caution">
    <text evidence="1">The sequence shown here is derived from an EMBL/GenBank/DDBJ whole genome shotgun (WGS) entry which is preliminary data.</text>
</comment>
<gene>
    <name evidence="1" type="ORF">E2C01_091295</name>
</gene>
<dbReference type="EMBL" id="VSRR010104493">
    <property type="protein sequence ID" value="MPC96058.1"/>
    <property type="molecule type" value="Genomic_DNA"/>
</dbReference>
<dbReference type="AlphaFoldDB" id="A0A5B7JSK3"/>
<keyword evidence="2" id="KW-1185">Reference proteome</keyword>
<proteinExistence type="predicted"/>
<organism evidence="1 2">
    <name type="scientific">Portunus trituberculatus</name>
    <name type="common">Swimming crab</name>
    <name type="synonym">Neptunus trituberculatus</name>
    <dbReference type="NCBI Taxonomy" id="210409"/>
    <lineage>
        <taxon>Eukaryota</taxon>
        <taxon>Metazoa</taxon>
        <taxon>Ecdysozoa</taxon>
        <taxon>Arthropoda</taxon>
        <taxon>Crustacea</taxon>
        <taxon>Multicrustacea</taxon>
        <taxon>Malacostraca</taxon>
        <taxon>Eumalacostraca</taxon>
        <taxon>Eucarida</taxon>
        <taxon>Decapoda</taxon>
        <taxon>Pleocyemata</taxon>
        <taxon>Brachyura</taxon>
        <taxon>Eubrachyura</taxon>
        <taxon>Portunoidea</taxon>
        <taxon>Portunidae</taxon>
        <taxon>Portuninae</taxon>
        <taxon>Portunus</taxon>
    </lineage>
</organism>
<dbReference type="Proteomes" id="UP000324222">
    <property type="component" value="Unassembled WGS sequence"/>
</dbReference>